<organism evidence="2 3">
    <name type="scientific">Cardiocondyla obscurior</name>
    <dbReference type="NCBI Taxonomy" id="286306"/>
    <lineage>
        <taxon>Eukaryota</taxon>
        <taxon>Metazoa</taxon>
        <taxon>Ecdysozoa</taxon>
        <taxon>Arthropoda</taxon>
        <taxon>Hexapoda</taxon>
        <taxon>Insecta</taxon>
        <taxon>Pterygota</taxon>
        <taxon>Neoptera</taxon>
        <taxon>Endopterygota</taxon>
        <taxon>Hymenoptera</taxon>
        <taxon>Apocrita</taxon>
        <taxon>Aculeata</taxon>
        <taxon>Formicoidea</taxon>
        <taxon>Formicidae</taxon>
        <taxon>Myrmicinae</taxon>
        <taxon>Cardiocondyla</taxon>
    </lineage>
</organism>
<dbReference type="Gene3D" id="1.10.3050.10">
    <property type="entry name" value="borna disease virus nucleoprotein, domain 2"/>
    <property type="match status" value="1"/>
</dbReference>
<evidence type="ECO:0008006" key="4">
    <source>
        <dbReference type="Google" id="ProtNLM"/>
    </source>
</evidence>
<evidence type="ECO:0000313" key="3">
    <source>
        <dbReference type="Proteomes" id="UP001430953"/>
    </source>
</evidence>
<proteinExistence type="predicted"/>
<dbReference type="Pfam" id="PF06407">
    <property type="entry name" value="BDV_P40"/>
    <property type="match status" value="1"/>
</dbReference>
<feature type="region of interest" description="Disordered" evidence="1">
    <location>
        <begin position="335"/>
        <end position="361"/>
    </location>
</feature>
<protein>
    <recommendedName>
        <fullName evidence="4">Nucleoprotein</fullName>
    </recommendedName>
</protein>
<evidence type="ECO:0000256" key="1">
    <source>
        <dbReference type="SAM" id="MobiDB-lite"/>
    </source>
</evidence>
<sequence>MGLIKYDRAFQAEEEDVGRVYANSNWILTSRELESHNIILTAVSWLLGERSDKTDLVNLAISVTDPENPDNVCDYTRELEQLDENPATQQCKLYMRMAGIMTLAKELRTEGPTANADYLLNRWKAFCASINLADHIELGTITRETIREFNGHIIIWQSWIKTQQKVRVDILNSTLRTLPADTNKLHVGIVSQVRMVLQNYGMRSILTMCNFISSQNKAIIIPTVARQACELYTAYTELRQKNGALSPFIRVFPLEGAERLNHRNYPDLYYVSVQTAARRGDLGKEGQYIITDVTTETSKSILDRYSKKSLRMDYKVTPEVTDYLSRCGVSTQELITRRSRNETDTEDEEEATRGRNSRRVV</sequence>
<dbReference type="AlphaFoldDB" id="A0AAW2E7X7"/>
<dbReference type="InterPro" id="IPR009441">
    <property type="entry name" value="P40_nucleoprot_BD-vir"/>
</dbReference>
<evidence type="ECO:0000313" key="2">
    <source>
        <dbReference type="EMBL" id="KAL0098843.1"/>
    </source>
</evidence>
<gene>
    <name evidence="2" type="ORF">PUN28_020788</name>
</gene>
<reference evidence="2 3" key="1">
    <citation type="submission" date="2023-03" db="EMBL/GenBank/DDBJ databases">
        <title>High recombination rates correlate with genetic variation in Cardiocondyla obscurior ants.</title>
        <authorList>
            <person name="Errbii M."/>
        </authorList>
    </citation>
    <scope>NUCLEOTIDE SEQUENCE [LARGE SCALE GENOMIC DNA]</scope>
    <source>
        <strain evidence="2">Alpha-2009</strain>
        <tissue evidence="2">Whole body</tissue>
    </source>
</reference>
<accession>A0AAW2E7X7</accession>
<dbReference type="Proteomes" id="UP001430953">
    <property type="component" value="Unassembled WGS sequence"/>
</dbReference>
<name>A0AAW2E7X7_9HYME</name>
<keyword evidence="3" id="KW-1185">Reference proteome</keyword>
<dbReference type="InterPro" id="IPR015970">
    <property type="entry name" value="P40_nucleoprot_sub2_BD-vir"/>
</dbReference>
<comment type="caution">
    <text evidence="2">The sequence shown here is derived from an EMBL/GenBank/DDBJ whole genome shotgun (WGS) entry which is preliminary data.</text>
</comment>
<dbReference type="EMBL" id="JADYXP020000033">
    <property type="protein sequence ID" value="KAL0098843.1"/>
    <property type="molecule type" value="Genomic_DNA"/>
</dbReference>